<dbReference type="Pfam" id="PF14310">
    <property type="entry name" value="Fn3-like"/>
    <property type="match status" value="1"/>
</dbReference>
<feature type="signal peptide" evidence="14">
    <location>
        <begin position="1"/>
        <end position="20"/>
    </location>
</feature>
<organism evidence="16 17">
    <name type="scientific">Anaeromyces robustus</name>
    <dbReference type="NCBI Taxonomy" id="1754192"/>
    <lineage>
        <taxon>Eukaryota</taxon>
        <taxon>Fungi</taxon>
        <taxon>Fungi incertae sedis</taxon>
        <taxon>Chytridiomycota</taxon>
        <taxon>Chytridiomycota incertae sedis</taxon>
        <taxon>Neocallimastigomycetes</taxon>
        <taxon>Neocallimastigales</taxon>
        <taxon>Neocallimastigaceae</taxon>
        <taxon>Anaeromyces</taxon>
    </lineage>
</organism>
<keyword evidence="7 12" id="KW-0378">Hydrolase</keyword>
<dbReference type="STRING" id="1754192.A0A1Y1WVD4"/>
<dbReference type="PANTHER" id="PTHR42715">
    <property type="entry name" value="BETA-GLUCOSIDASE"/>
    <property type="match status" value="1"/>
</dbReference>
<evidence type="ECO:0000256" key="13">
    <source>
        <dbReference type="SAM" id="MobiDB-lite"/>
    </source>
</evidence>
<dbReference type="FunFam" id="3.40.50.1700:FF:000003">
    <property type="entry name" value="Probable beta-glucosidase"/>
    <property type="match status" value="1"/>
</dbReference>
<dbReference type="EC" id="3.2.1.21" evidence="12"/>
<dbReference type="InterPro" id="IPR019800">
    <property type="entry name" value="Glyco_hydro_3_AS"/>
</dbReference>
<evidence type="ECO:0000313" key="17">
    <source>
        <dbReference type="Proteomes" id="UP000193944"/>
    </source>
</evidence>
<dbReference type="EMBL" id="MCFG01000261">
    <property type="protein sequence ID" value="ORX77166.1"/>
    <property type="molecule type" value="Genomic_DNA"/>
</dbReference>
<comment type="catalytic activity">
    <reaction evidence="1 12">
        <text>Hydrolysis of terminal, non-reducing beta-D-glucosyl residues with release of beta-D-glucose.</text>
        <dbReference type="EC" id="3.2.1.21"/>
    </reaction>
</comment>
<dbReference type="InterPro" id="IPR050288">
    <property type="entry name" value="Cellulose_deg_GH3"/>
</dbReference>
<evidence type="ECO:0000256" key="12">
    <source>
        <dbReference type="RuleBase" id="RU361161"/>
    </source>
</evidence>
<evidence type="ECO:0000256" key="9">
    <source>
        <dbReference type="ARBA" id="ARBA00023295"/>
    </source>
</evidence>
<dbReference type="SMART" id="SM01217">
    <property type="entry name" value="Fn3_like"/>
    <property type="match status" value="1"/>
</dbReference>
<dbReference type="PRINTS" id="PR00133">
    <property type="entry name" value="GLHYDRLASE3"/>
</dbReference>
<dbReference type="InterPro" id="IPR017853">
    <property type="entry name" value="GH"/>
</dbReference>
<feature type="compositionally biased region" description="Basic and acidic residues" evidence="13">
    <location>
        <begin position="826"/>
        <end position="839"/>
    </location>
</feature>
<dbReference type="Gene3D" id="2.60.40.10">
    <property type="entry name" value="Immunoglobulins"/>
    <property type="match status" value="1"/>
</dbReference>
<dbReference type="InterPro" id="IPR001764">
    <property type="entry name" value="Glyco_hydro_3_N"/>
</dbReference>
<keyword evidence="9 12" id="KW-0326">Glycosidase</keyword>
<keyword evidence="10 12" id="KW-0624">Polysaccharide degradation</keyword>
<evidence type="ECO:0000256" key="1">
    <source>
        <dbReference type="ARBA" id="ARBA00000448"/>
    </source>
</evidence>
<proteinExistence type="inferred from homology"/>
<evidence type="ECO:0000259" key="15">
    <source>
        <dbReference type="SMART" id="SM01217"/>
    </source>
</evidence>
<evidence type="ECO:0000256" key="6">
    <source>
        <dbReference type="ARBA" id="ARBA00022729"/>
    </source>
</evidence>
<comment type="subcellular location">
    <subcellularLocation>
        <location evidence="2">Secreted</location>
    </subcellularLocation>
</comment>
<dbReference type="Gene3D" id="3.20.20.300">
    <property type="entry name" value="Glycoside hydrolase, family 3, N-terminal domain"/>
    <property type="match status" value="1"/>
</dbReference>
<feature type="compositionally biased region" description="Basic residues" evidence="13">
    <location>
        <begin position="872"/>
        <end position="885"/>
    </location>
</feature>
<dbReference type="InterPro" id="IPR026891">
    <property type="entry name" value="Fn3-like"/>
</dbReference>
<dbReference type="PANTHER" id="PTHR42715:SF12">
    <property type="entry name" value="BETA-GLUCOSIDASE G-RELATED"/>
    <property type="match status" value="1"/>
</dbReference>
<dbReference type="SUPFAM" id="SSF52279">
    <property type="entry name" value="Beta-D-glucan exohydrolase, C-terminal domain"/>
    <property type="match status" value="1"/>
</dbReference>
<keyword evidence="17" id="KW-1185">Reference proteome</keyword>
<reference evidence="16 17" key="2">
    <citation type="submission" date="2016-08" db="EMBL/GenBank/DDBJ databases">
        <title>Pervasive Adenine N6-methylation of Active Genes in Fungi.</title>
        <authorList>
            <consortium name="DOE Joint Genome Institute"/>
            <person name="Mondo S.J."/>
            <person name="Dannebaum R.O."/>
            <person name="Kuo R.C."/>
            <person name="Labutti K."/>
            <person name="Haridas S."/>
            <person name="Kuo A."/>
            <person name="Salamov A."/>
            <person name="Ahrendt S.R."/>
            <person name="Lipzen A."/>
            <person name="Sullivan W."/>
            <person name="Andreopoulos W.B."/>
            <person name="Clum A."/>
            <person name="Lindquist E."/>
            <person name="Daum C."/>
            <person name="Ramamoorthy G.K."/>
            <person name="Gryganskyi A."/>
            <person name="Culley D."/>
            <person name="Magnuson J.K."/>
            <person name="James T.Y."/>
            <person name="O'Malley M.A."/>
            <person name="Stajich J.E."/>
            <person name="Spatafora J.W."/>
            <person name="Visel A."/>
            <person name="Grigoriev I.V."/>
        </authorList>
    </citation>
    <scope>NUCLEOTIDE SEQUENCE [LARGE SCALE GENOMIC DNA]</scope>
    <source>
        <strain evidence="16 17">S4</strain>
    </source>
</reference>
<dbReference type="InterPro" id="IPR013783">
    <property type="entry name" value="Ig-like_fold"/>
</dbReference>
<comment type="similarity">
    <text evidence="4 12">Belongs to the glycosyl hydrolase 3 family.</text>
</comment>
<protein>
    <recommendedName>
        <fullName evidence="12">beta-glucosidase</fullName>
        <ecNumber evidence="12">3.2.1.21</ecNumber>
    </recommendedName>
</protein>
<dbReference type="InterPro" id="IPR002772">
    <property type="entry name" value="Glyco_hydro_3_C"/>
</dbReference>
<evidence type="ECO:0000256" key="5">
    <source>
        <dbReference type="ARBA" id="ARBA00022525"/>
    </source>
</evidence>
<evidence type="ECO:0000256" key="10">
    <source>
        <dbReference type="ARBA" id="ARBA00023326"/>
    </source>
</evidence>
<dbReference type="UniPathway" id="UPA00696"/>
<dbReference type="InterPro" id="IPR036962">
    <property type="entry name" value="Glyco_hydro_3_N_sf"/>
</dbReference>
<evidence type="ECO:0000256" key="2">
    <source>
        <dbReference type="ARBA" id="ARBA00004613"/>
    </source>
</evidence>
<dbReference type="FunFam" id="3.20.20.300:FF:000002">
    <property type="entry name" value="Probable beta-glucosidase"/>
    <property type="match status" value="1"/>
</dbReference>
<dbReference type="Proteomes" id="UP000193944">
    <property type="component" value="Unassembled WGS sequence"/>
</dbReference>
<reference evidence="16 17" key="1">
    <citation type="submission" date="2016-08" db="EMBL/GenBank/DDBJ databases">
        <title>A Parts List for Fungal Cellulosomes Revealed by Comparative Genomics.</title>
        <authorList>
            <consortium name="DOE Joint Genome Institute"/>
            <person name="Haitjema C.H."/>
            <person name="Gilmore S.P."/>
            <person name="Henske J.K."/>
            <person name="Solomon K.V."/>
            <person name="De Groot R."/>
            <person name="Kuo A."/>
            <person name="Mondo S.J."/>
            <person name="Salamov A.A."/>
            <person name="Labutti K."/>
            <person name="Zhao Z."/>
            <person name="Chiniquy J."/>
            <person name="Barry K."/>
            <person name="Brewer H.M."/>
            <person name="Purvine S.O."/>
            <person name="Wright A.T."/>
            <person name="Boxma B."/>
            <person name="Van Alen T."/>
            <person name="Hackstein J.H."/>
            <person name="Baker S.E."/>
            <person name="Grigoriev I.V."/>
            <person name="O'Malley M.A."/>
        </authorList>
    </citation>
    <scope>NUCLEOTIDE SEQUENCE [LARGE SCALE GENOMIC DNA]</scope>
    <source>
        <strain evidence="16 17">S4</strain>
    </source>
</reference>
<dbReference type="GO" id="GO:0030245">
    <property type="term" value="P:cellulose catabolic process"/>
    <property type="evidence" value="ECO:0007669"/>
    <property type="project" value="UniProtKB-UniPathway"/>
</dbReference>
<comment type="caution">
    <text evidence="16">The sequence shown here is derived from an EMBL/GenBank/DDBJ whole genome shotgun (WGS) entry which is preliminary data.</text>
</comment>
<dbReference type="OrthoDB" id="416222at2759"/>
<dbReference type="PROSITE" id="PS00775">
    <property type="entry name" value="GLYCOSYL_HYDROL_F3"/>
    <property type="match status" value="1"/>
</dbReference>
<name>A0A1Y1WVD4_9FUNG</name>
<keyword evidence="6 14" id="KW-0732">Signal</keyword>
<comment type="function">
    <text evidence="11">Beta-glucosidases are one of a number of cellulolytic enzymes involved in the degradation of cellulosic biomass. Catalyzes the last step releasing glucose from the inhibitory cellobiose.</text>
</comment>
<dbReference type="SUPFAM" id="SSF51445">
    <property type="entry name" value="(Trans)glycosidases"/>
    <property type="match status" value="1"/>
</dbReference>
<feature type="region of interest" description="Disordered" evidence="13">
    <location>
        <begin position="722"/>
        <end position="885"/>
    </location>
</feature>
<dbReference type="Pfam" id="PF01915">
    <property type="entry name" value="Glyco_hydro_3_C"/>
    <property type="match status" value="1"/>
</dbReference>
<feature type="chain" id="PRO_5011012267" description="beta-glucosidase" evidence="14">
    <location>
        <begin position="21"/>
        <end position="885"/>
    </location>
</feature>
<keyword evidence="8 12" id="KW-0119">Carbohydrate metabolism</keyword>
<dbReference type="Pfam" id="PF00933">
    <property type="entry name" value="Glyco_hydro_3"/>
    <property type="match status" value="1"/>
</dbReference>
<keyword evidence="5" id="KW-0964">Secreted</keyword>
<evidence type="ECO:0000256" key="4">
    <source>
        <dbReference type="ARBA" id="ARBA00005336"/>
    </source>
</evidence>
<feature type="domain" description="Fibronectin type III-like" evidence="15">
    <location>
        <begin position="633"/>
        <end position="704"/>
    </location>
</feature>
<evidence type="ECO:0000256" key="8">
    <source>
        <dbReference type="ARBA" id="ARBA00023277"/>
    </source>
</evidence>
<gene>
    <name evidence="16" type="ORF">BCR32DRAFT_329032</name>
</gene>
<evidence type="ECO:0000256" key="7">
    <source>
        <dbReference type="ARBA" id="ARBA00022801"/>
    </source>
</evidence>
<feature type="compositionally biased region" description="Basic and acidic residues" evidence="13">
    <location>
        <begin position="785"/>
        <end position="815"/>
    </location>
</feature>
<evidence type="ECO:0000313" key="16">
    <source>
        <dbReference type="EMBL" id="ORX77166.1"/>
    </source>
</evidence>
<dbReference type="GO" id="GO:0008422">
    <property type="term" value="F:beta-glucosidase activity"/>
    <property type="evidence" value="ECO:0007669"/>
    <property type="project" value="UniProtKB-EC"/>
</dbReference>
<dbReference type="AlphaFoldDB" id="A0A1Y1WVD4"/>
<dbReference type="GO" id="GO:0005576">
    <property type="term" value="C:extracellular region"/>
    <property type="evidence" value="ECO:0007669"/>
    <property type="project" value="UniProtKB-SubCell"/>
</dbReference>
<accession>A0A1Y1WVD4</accession>
<evidence type="ECO:0000256" key="14">
    <source>
        <dbReference type="SAM" id="SignalP"/>
    </source>
</evidence>
<sequence>MKFSSALSTVALLFVTKSLAITWEEADAKAREWCADLTNEEKINIVHGRENMTGDCVGAIDPIERKGFAGLCLQDGPAGVRLVKGTSTSWQASINNAATFDKKLLYEVGNAQGKEFYEKGINHVLGPAVGILRAPASGRIWESYGEDPLMVGQCGAEVIKGIQDAGAIATVKHFVGNDQENNRMASSSNIPEQALWEVYLDPFWRAINDADVGAVMSSYNALNGVYAVQNKHLLTEILKEKMGFKGMVMSDWWSIYDVDKSFNSGLDMNMPGGKYWGPDYVDDSFWGPHIQECIDEGKCTQERLDDAVITIIRTLYKAGQMENYSKVDLFHDTLTEENKALNRKVGADSNVLLKNDDAILPIKKEGIKKIAIIGKDAMPPELCDDMKCANGTLTLGWGSGTTDFKYVIDPLAAITERAEKDGIEIVSSGDDDAKAGAEAAKDADLAIVFVQADSGEEYIVVEGNKGDRQNLDLWHNGNELVEAVAAANKNTIVVIHAPGPVNLPFKDNVKGIIMAGMPGQETGNAIADVLFGDVNPSGHLPYTWAPREDYPVDVQYDETLPSGGDEMIQYSYEEGLFIGYRWFDKQNIEPTFPFGFGLSYTTFEFHELKAVMEEDGLHVTVSVTNTGDVAGAAVPMIFLSFPESVKDYPIRLFKGFDKIMLEPGETKEVEILVDNHALSYYDVESEQFVKPEEGQFTVYAGANAKDLPLTVIVDAAVGSVAEEQTDDATNGLEDDNDSGDDSNDDDDDNNDDDDKANQGGDDDQANLGDDDKANQGDDDQANLGGDDKANQGDDDKANQGDDDKANQGDDDKANQGDDDDQANLGGDDKANQGGDDDKANQGGDDDQANLGDDDKANQSDDEDKADQGEKKSMKKARKCIVKKKN</sequence>
<dbReference type="Gene3D" id="3.40.50.1700">
    <property type="entry name" value="Glycoside hydrolase family 3 C-terminal domain"/>
    <property type="match status" value="1"/>
</dbReference>
<dbReference type="InterPro" id="IPR036881">
    <property type="entry name" value="Glyco_hydro_3_C_sf"/>
</dbReference>
<comment type="pathway">
    <text evidence="3 12">Glycan metabolism; cellulose degradation.</text>
</comment>
<evidence type="ECO:0000256" key="3">
    <source>
        <dbReference type="ARBA" id="ARBA00004987"/>
    </source>
</evidence>
<feature type="compositionally biased region" description="Acidic residues" evidence="13">
    <location>
        <begin position="732"/>
        <end position="764"/>
    </location>
</feature>
<evidence type="ECO:0000256" key="11">
    <source>
        <dbReference type="ARBA" id="ARBA00024983"/>
    </source>
</evidence>